<dbReference type="EMBL" id="JAHRHJ020003810">
    <property type="protein sequence ID" value="KAH9291137.1"/>
    <property type="molecule type" value="Genomic_DNA"/>
</dbReference>
<accession>A0AA38BZY0</accession>
<proteinExistence type="predicted"/>
<sequence>MDPLNGQAPQLPSKNPTTETIDEWTTSTSRTGTSNTTLTLKEEGILLRAMQDAPITSVVPIQAKGIGLTKPRTPSVVLPGSSSAPKKMRGSLSNVDPTLIVQSAKGREGPELKCFERTTKRDKVIFPLERDIGGHGGAKKHKRKEPEVIDPPTLTETQKKIVTSLAHQEMPLQTPEGIHSTPVVPPPVVTSSLSPTEVVVGIVYGAPISSHPSDVMTEQVQDKPVVVQPEEHSKMPIEIIDLELLKEIPRLEMVDIKVETYIVEGASVSQQEIHIQDFDQSSNIKLGAQPQGIQIESTTPIVESEMVTQTIMDETSVSDVFYTKIQPPKDSEIIKESEVSQSTSTTKETITETAKEISRPTETNTEESTQTDNKGKNQESILESQPTKQQEEDPTKKKVVKEKSQGDLSTKQPLVEDKDISKNKEPFKVLSLDREIPKEATDVVATSVEKLKEDASVMATPDESSRETTSVPVISVEGKGQGEKDNG</sequence>
<protein>
    <submittedName>
        <fullName evidence="2">Uncharacterized protein</fullName>
    </submittedName>
</protein>
<feature type="compositionally biased region" description="Low complexity" evidence="1">
    <location>
        <begin position="17"/>
        <end position="37"/>
    </location>
</feature>
<reference evidence="2 3" key="1">
    <citation type="journal article" date="2021" name="Nat. Plants">
        <title>The Taxus genome provides insights into paclitaxel biosynthesis.</title>
        <authorList>
            <person name="Xiong X."/>
            <person name="Gou J."/>
            <person name="Liao Q."/>
            <person name="Li Y."/>
            <person name="Zhou Q."/>
            <person name="Bi G."/>
            <person name="Li C."/>
            <person name="Du R."/>
            <person name="Wang X."/>
            <person name="Sun T."/>
            <person name="Guo L."/>
            <person name="Liang H."/>
            <person name="Lu P."/>
            <person name="Wu Y."/>
            <person name="Zhang Z."/>
            <person name="Ro D.K."/>
            <person name="Shang Y."/>
            <person name="Huang S."/>
            <person name="Yan J."/>
        </authorList>
    </citation>
    <scope>NUCLEOTIDE SEQUENCE [LARGE SCALE GENOMIC DNA]</scope>
    <source>
        <strain evidence="2">Ta-2019</strain>
    </source>
</reference>
<evidence type="ECO:0000256" key="1">
    <source>
        <dbReference type="SAM" id="MobiDB-lite"/>
    </source>
</evidence>
<dbReference type="AlphaFoldDB" id="A0AA38BZY0"/>
<keyword evidence="3" id="KW-1185">Reference proteome</keyword>
<dbReference type="Proteomes" id="UP000824469">
    <property type="component" value="Unassembled WGS sequence"/>
</dbReference>
<name>A0AA38BZY0_TAXCH</name>
<organism evidence="2 3">
    <name type="scientific">Taxus chinensis</name>
    <name type="common">Chinese yew</name>
    <name type="synonym">Taxus wallichiana var. chinensis</name>
    <dbReference type="NCBI Taxonomy" id="29808"/>
    <lineage>
        <taxon>Eukaryota</taxon>
        <taxon>Viridiplantae</taxon>
        <taxon>Streptophyta</taxon>
        <taxon>Embryophyta</taxon>
        <taxon>Tracheophyta</taxon>
        <taxon>Spermatophyta</taxon>
        <taxon>Pinopsida</taxon>
        <taxon>Pinidae</taxon>
        <taxon>Conifers II</taxon>
        <taxon>Cupressales</taxon>
        <taxon>Taxaceae</taxon>
        <taxon>Taxus</taxon>
    </lineage>
</organism>
<feature type="compositionally biased region" description="Basic and acidic residues" evidence="1">
    <location>
        <begin position="389"/>
        <end position="405"/>
    </location>
</feature>
<comment type="caution">
    <text evidence="2">The sequence shown here is derived from an EMBL/GenBank/DDBJ whole genome shotgun (WGS) entry which is preliminary data.</text>
</comment>
<gene>
    <name evidence="2" type="ORF">KI387_043675</name>
</gene>
<feature type="region of interest" description="Disordered" evidence="1">
    <location>
        <begin position="454"/>
        <end position="487"/>
    </location>
</feature>
<feature type="compositionally biased region" description="Polar residues" evidence="1">
    <location>
        <begin position="7"/>
        <end position="16"/>
    </location>
</feature>
<feature type="region of interest" description="Disordered" evidence="1">
    <location>
        <begin position="332"/>
        <end position="426"/>
    </location>
</feature>
<feature type="region of interest" description="Disordered" evidence="1">
    <location>
        <begin position="1"/>
        <end position="37"/>
    </location>
</feature>
<evidence type="ECO:0000313" key="2">
    <source>
        <dbReference type="EMBL" id="KAH9291137.1"/>
    </source>
</evidence>
<feature type="compositionally biased region" description="Basic and acidic residues" evidence="1">
    <location>
        <begin position="414"/>
        <end position="426"/>
    </location>
</feature>
<feature type="compositionally biased region" description="Polar residues" evidence="1">
    <location>
        <begin position="360"/>
        <end position="388"/>
    </location>
</feature>
<evidence type="ECO:0000313" key="3">
    <source>
        <dbReference type="Proteomes" id="UP000824469"/>
    </source>
</evidence>
<feature type="compositionally biased region" description="Basic and acidic residues" evidence="1">
    <location>
        <begin position="349"/>
        <end position="359"/>
    </location>
</feature>